<dbReference type="Pfam" id="PF05175">
    <property type="entry name" value="MTS"/>
    <property type="match status" value="1"/>
</dbReference>
<dbReference type="NCBIfam" id="TIGR00536">
    <property type="entry name" value="hemK_fam"/>
    <property type="match status" value="1"/>
</dbReference>
<dbReference type="EMBL" id="PUHW01000051">
    <property type="protein sequence ID" value="KAG0689986.1"/>
    <property type="molecule type" value="Genomic_DNA"/>
</dbReference>
<evidence type="ECO:0000313" key="8">
    <source>
        <dbReference type="Proteomes" id="UP000697127"/>
    </source>
</evidence>
<evidence type="ECO:0000256" key="4">
    <source>
        <dbReference type="ARBA" id="ARBA00022691"/>
    </source>
</evidence>
<keyword evidence="4" id="KW-0949">S-adenosyl-L-methionine</keyword>
<dbReference type="GO" id="GO:0005739">
    <property type="term" value="C:mitochondrion"/>
    <property type="evidence" value="ECO:0007669"/>
    <property type="project" value="TreeGrafter"/>
</dbReference>
<dbReference type="InterPro" id="IPR029063">
    <property type="entry name" value="SAM-dependent_MTases_sf"/>
</dbReference>
<dbReference type="PANTHER" id="PTHR18895">
    <property type="entry name" value="HEMK METHYLTRANSFERASE"/>
    <property type="match status" value="1"/>
</dbReference>
<dbReference type="GO" id="GO:0032259">
    <property type="term" value="P:methylation"/>
    <property type="evidence" value="ECO:0007669"/>
    <property type="project" value="UniProtKB-KW"/>
</dbReference>
<dbReference type="InterPro" id="IPR004556">
    <property type="entry name" value="HemK-like"/>
</dbReference>
<sequence length="284" mass="32384">MSSKLSQMIKIISKSYSLQQAKQEAVWISQELPESKWFDACEKRSNLVPLQYILGNQPFGKLDIKCEEGVLIPRLDTEEWVLEATNLLKNINIDNLIDYCTGSGCIGLGFASELNNLKNLDCIDFNDNAINLSIKNLNHNKIFFKKTNINIYKGNLLKGFLPSINENSISLLLSNPPYIPKNDLNKNNVEESVLKFEPKEALLGDIEFYDALCTKILQKNNSFKGFIFELGYIHQAEIVNKLLNNNQSWKIGIRNDQSGNLRNVIGWKVDSEFTILEKMVHTCF</sequence>
<accession>A0A9P7BGF5</accession>
<evidence type="ECO:0000256" key="1">
    <source>
        <dbReference type="ARBA" id="ARBA00012771"/>
    </source>
</evidence>
<dbReference type="Gene3D" id="3.40.50.150">
    <property type="entry name" value="Vaccinia Virus protein VP39"/>
    <property type="match status" value="1"/>
</dbReference>
<comment type="caution">
    <text evidence="7">The sequence shown here is derived from an EMBL/GenBank/DDBJ whole genome shotgun (WGS) entry which is preliminary data.</text>
</comment>
<dbReference type="EC" id="2.1.1.297" evidence="1"/>
<dbReference type="OrthoDB" id="269872at2759"/>
<dbReference type="GO" id="GO:0102559">
    <property type="term" value="F:peptide chain release factor N(5)-glutamine methyltransferase activity"/>
    <property type="evidence" value="ECO:0007669"/>
    <property type="project" value="UniProtKB-EC"/>
</dbReference>
<dbReference type="GO" id="GO:0003676">
    <property type="term" value="F:nucleic acid binding"/>
    <property type="evidence" value="ECO:0007669"/>
    <property type="project" value="InterPro"/>
</dbReference>
<name>A0A9P7BGF5_9ASCO</name>
<dbReference type="InterPro" id="IPR002052">
    <property type="entry name" value="DNA_methylase_N6_adenine_CS"/>
</dbReference>
<dbReference type="InterPro" id="IPR050320">
    <property type="entry name" value="N5-glutamine_MTase"/>
</dbReference>
<dbReference type="InterPro" id="IPR007848">
    <property type="entry name" value="Small_mtfrase_dom"/>
</dbReference>
<organism evidence="7 8">
    <name type="scientific">Pichia californica</name>
    <dbReference type="NCBI Taxonomy" id="460514"/>
    <lineage>
        <taxon>Eukaryota</taxon>
        <taxon>Fungi</taxon>
        <taxon>Dikarya</taxon>
        <taxon>Ascomycota</taxon>
        <taxon>Saccharomycotina</taxon>
        <taxon>Pichiomycetes</taxon>
        <taxon>Pichiales</taxon>
        <taxon>Pichiaceae</taxon>
        <taxon>Pichia</taxon>
    </lineage>
</organism>
<dbReference type="AlphaFoldDB" id="A0A9P7BGF5"/>
<comment type="catalytic activity">
    <reaction evidence="5">
        <text>L-glutaminyl-[peptide chain release factor] + S-adenosyl-L-methionine = N(5)-methyl-L-glutaminyl-[peptide chain release factor] + S-adenosyl-L-homocysteine + H(+)</text>
        <dbReference type="Rhea" id="RHEA:42896"/>
        <dbReference type="Rhea" id="RHEA-COMP:10271"/>
        <dbReference type="Rhea" id="RHEA-COMP:10272"/>
        <dbReference type="ChEBI" id="CHEBI:15378"/>
        <dbReference type="ChEBI" id="CHEBI:30011"/>
        <dbReference type="ChEBI" id="CHEBI:57856"/>
        <dbReference type="ChEBI" id="CHEBI:59789"/>
        <dbReference type="ChEBI" id="CHEBI:61891"/>
        <dbReference type="EC" id="2.1.1.297"/>
    </reaction>
</comment>
<evidence type="ECO:0000256" key="2">
    <source>
        <dbReference type="ARBA" id="ARBA00022603"/>
    </source>
</evidence>
<evidence type="ECO:0000256" key="5">
    <source>
        <dbReference type="ARBA" id="ARBA00048391"/>
    </source>
</evidence>
<dbReference type="PANTHER" id="PTHR18895:SF74">
    <property type="entry name" value="MTRF1L RELEASE FACTOR GLUTAMINE METHYLTRANSFERASE"/>
    <property type="match status" value="1"/>
</dbReference>
<dbReference type="PROSITE" id="PS00092">
    <property type="entry name" value="N6_MTASE"/>
    <property type="match status" value="1"/>
</dbReference>
<reference evidence="7" key="1">
    <citation type="submission" date="2020-11" db="EMBL/GenBank/DDBJ databases">
        <title>Kefir isolates.</title>
        <authorList>
            <person name="Marcisauskas S."/>
            <person name="Kim Y."/>
            <person name="Blasche S."/>
        </authorList>
    </citation>
    <scope>NUCLEOTIDE SEQUENCE</scope>
    <source>
        <strain evidence="7">Olga-1</strain>
    </source>
</reference>
<feature type="domain" description="Methyltransferase small" evidence="6">
    <location>
        <begin position="89"/>
        <end position="190"/>
    </location>
</feature>
<evidence type="ECO:0000256" key="3">
    <source>
        <dbReference type="ARBA" id="ARBA00022679"/>
    </source>
</evidence>
<evidence type="ECO:0000313" key="7">
    <source>
        <dbReference type="EMBL" id="KAG0689986.1"/>
    </source>
</evidence>
<keyword evidence="8" id="KW-1185">Reference proteome</keyword>
<evidence type="ECO:0000259" key="6">
    <source>
        <dbReference type="Pfam" id="PF05175"/>
    </source>
</evidence>
<gene>
    <name evidence="7" type="ORF">C6P40_004098</name>
</gene>
<keyword evidence="3" id="KW-0808">Transferase</keyword>
<protein>
    <recommendedName>
        <fullName evidence="1">peptide chain release factor N(5)-glutamine methyltransferase</fullName>
        <ecNumber evidence="1">2.1.1.297</ecNumber>
    </recommendedName>
</protein>
<dbReference type="SUPFAM" id="SSF53335">
    <property type="entry name" value="S-adenosyl-L-methionine-dependent methyltransferases"/>
    <property type="match status" value="1"/>
</dbReference>
<proteinExistence type="predicted"/>
<dbReference type="Proteomes" id="UP000697127">
    <property type="component" value="Unassembled WGS sequence"/>
</dbReference>
<keyword evidence="2" id="KW-0489">Methyltransferase</keyword>